<dbReference type="Gene3D" id="3.30.70.100">
    <property type="match status" value="1"/>
</dbReference>
<keyword evidence="5 8" id="KW-0472">Membrane</keyword>
<comment type="subcellular location">
    <subcellularLocation>
        <location evidence="1">Cell membrane</location>
        <topology evidence="1">Multi-pass membrane protein</topology>
    </subcellularLocation>
</comment>
<dbReference type="InterPro" id="IPR010920">
    <property type="entry name" value="LSM_dom_sf"/>
</dbReference>
<dbReference type="InterPro" id="IPR045275">
    <property type="entry name" value="MscS_archaea/bacteria_type"/>
</dbReference>
<evidence type="ECO:0000256" key="6">
    <source>
        <dbReference type="SAM" id="Coils"/>
    </source>
</evidence>
<feature type="region of interest" description="Disordered" evidence="7">
    <location>
        <begin position="323"/>
        <end position="342"/>
    </location>
</feature>
<dbReference type="Gene3D" id="2.30.30.60">
    <property type="match status" value="1"/>
</dbReference>
<dbReference type="InterPro" id="IPR023408">
    <property type="entry name" value="MscS_beta-dom_sf"/>
</dbReference>
<keyword evidence="6" id="KW-0175">Coiled coil</keyword>
<dbReference type="GO" id="GO:0005886">
    <property type="term" value="C:plasma membrane"/>
    <property type="evidence" value="ECO:0007669"/>
    <property type="project" value="UniProtKB-SubCell"/>
</dbReference>
<keyword evidence="11" id="KW-1185">Reference proteome</keyword>
<feature type="transmembrane region" description="Helical" evidence="8">
    <location>
        <begin position="6"/>
        <end position="24"/>
    </location>
</feature>
<feature type="domain" description="Mechanosensitive ion channel MscS" evidence="9">
    <location>
        <begin position="90"/>
        <end position="152"/>
    </location>
</feature>
<dbReference type="RefSeq" id="WP_163963825.1">
    <property type="nucleotide sequence ID" value="NZ_JAAGNX010000002.1"/>
</dbReference>
<evidence type="ECO:0000313" key="11">
    <source>
        <dbReference type="Proteomes" id="UP000478417"/>
    </source>
</evidence>
<gene>
    <name evidence="10" type="ORF">G0Q06_06855</name>
</gene>
<dbReference type="Pfam" id="PF00924">
    <property type="entry name" value="MS_channel_2nd"/>
    <property type="match status" value="1"/>
</dbReference>
<evidence type="ECO:0000256" key="1">
    <source>
        <dbReference type="ARBA" id="ARBA00004651"/>
    </source>
</evidence>
<dbReference type="PANTHER" id="PTHR30221">
    <property type="entry name" value="SMALL-CONDUCTANCE MECHANOSENSITIVE CHANNEL"/>
    <property type="match status" value="1"/>
</dbReference>
<dbReference type="InterPro" id="IPR011066">
    <property type="entry name" value="MscS_channel_C_sf"/>
</dbReference>
<reference evidence="10 11" key="1">
    <citation type="submission" date="2020-02" db="EMBL/GenBank/DDBJ databases">
        <title>Albibacoteraceae fam. nov., the first described family within the subdivision 4 Verrucomicrobia.</title>
        <authorList>
            <person name="Xi F."/>
        </authorList>
    </citation>
    <scope>NUCLEOTIDE SEQUENCE [LARGE SCALE GENOMIC DNA]</scope>
    <source>
        <strain evidence="10 11">CK1056</strain>
    </source>
</reference>
<comment type="caution">
    <text evidence="10">The sequence shown here is derived from an EMBL/GenBank/DDBJ whole genome shotgun (WGS) entry which is preliminary data.</text>
</comment>
<feature type="transmembrane region" description="Helical" evidence="8">
    <location>
        <begin position="71"/>
        <end position="93"/>
    </location>
</feature>
<evidence type="ECO:0000256" key="7">
    <source>
        <dbReference type="SAM" id="MobiDB-lite"/>
    </source>
</evidence>
<organism evidence="10 11">
    <name type="scientific">Oceanipulchritudo coccoides</name>
    <dbReference type="NCBI Taxonomy" id="2706888"/>
    <lineage>
        <taxon>Bacteria</taxon>
        <taxon>Pseudomonadati</taxon>
        <taxon>Verrucomicrobiota</taxon>
        <taxon>Opitutia</taxon>
        <taxon>Puniceicoccales</taxon>
        <taxon>Oceanipulchritudinaceae</taxon>
        <taxon>Oceanipulchritudo</taxon>
    </lineage>
</organism>
<evidence type="ECO:0000256" key="4">
    <source>
        <dbReference type="ARBA" id="ARBA00022989"/>
    </source>
</evidence>
<keyword evidence="4 8" id="KW-1133">Transmembrane helix</keyword>
<dbReference type="GO" id="GO:0008381">
    <property type="term" value="F:mechanosensitive monoatomic ion channel activity"/>
    <property type="evidence" value="ECO:0007669"/>
    <property type="project" value="InterPro"/>
</dbReference>
<dbReference type="AlphaFoldDB" id="A0A6B2LZL1"/>
<dbReference type="EMBL" id="JAAGNX010000002">
    <property type="protein sequence ID" value="NDV62161.1"/>
    <property type="molecule type" value="Genomic_DNA"/>
</dbReference>
<name>A0A6B2LZL1_9BACT</name>
<feature type="transmembrane region" description="Helical" evidence="8">
    <location>
        <begin position="45"/>
        <end position="65"/>
    </location>
</feature>
<dbReference type="Proteomes" id="UP000478417">
    <property type="component" value="Unassembled WGS sequence"/>
</dbReference>
<accession>A0A6B2LZL1</accession>
<keyword evidence="2" id="KW-1003">Cell membrane</keyword>
<feature type="coiled-coil region" evidence="6">
    <location>
        <begin position="285"/>
        <end position="312"/>
    </location>
</feature>
<evidence type="ECO:0000259" key="9">
    <source>
        <dbReference type="Pfam" id="PF00924"/>
    </source>
</evidence>
<dbReference type="InterPro" id="IPR006685">
    <property type="entry name" value="MscS_channel_2nd"/>
</dbReference>
<protein>
    <submittedName>
        <fullName evidence="10">Mechanosensitive ion channel family protein</fullName>
    </submittedName>
</protein>
<proteinExistence type="predicted"/>
<dbReference type="SUPFAM" id="SSF50182">
    <property type="entry name" value="Sm-like ribonucleoproteins"/>
    <property type="match status" value="1"/>
</dbReference>
<evidence type="ECO:0000256" key="8">
    <source>
        <dbReference type="SAM" id="Phobius"/>
    </source>
</evidence>
<evidence type="ECO:0000256" key="5">
    <source>
        <dbReference type="ARBA" id="ARBA00023136"/>
    </source>
</evidence>
<keyword evidence="3 8" id="KW-0812">Transmembrane</keyword>
<dbReference type="SUPFAM" id="SSF82689">
    <property type="entry name" value="Mechanosensitive channel protein MscS (YggB), C-terminal domain"/>
    <property type="match status" value="1"/>
</dbReference>
<evidence type="ECO:0000256" key="3">
    <source>
        <dbReference type="ARBA" id="ARBA00022692"/>
    </source>
</evidence>
<sequence>METVSRFIPIAITLPAVVFGLWLLHWVLLGRHKDLASEKKFTRQLIMLGLTIVGVVSIALALPVVESTRNQVIAFIGLVVSGILAFSSTTLFANLMGGLMMRITQPFRAGDFIRVEEYFGRVAERGLMDTEIQTETRELIAIPNTFLISHPVSVIRSSGTIVSATLSLGYDLHHSQIEPLLTEAASSCGLEEPFVHIMKLGDTAVTYKVNGMLKETKSFLTAKSKLYAAVLDRLHRENIEIVSPAFMNQRPLRDGQQFIPQPVYAKSVTAATEAEKIVFDKAEEAEAREFERESLKAEIQKLEEELKLAEGDEKERLRYQLEGSKEALETLGKPADTSTDNP</sequence>
<evidence type="ECO:0000256" key="2">
    <source>
        <dbReference type="ARBA" id="ARBA00022475"/>
    </source>
</evidence>
<evidence type="ECO:0000313" key="10">
    <source>
        <dbReference type="EMBL" id="NDV62161.1"/>
    </source>
</evidence>
<dbReference type="PANTHER" id="PTHR30221:SF18">
    <property type="entry name" value="SLL0590 PROTEIN"/>
    <property type="match status" value="1"/>
</dbReference>